<protein>
    <recommendedName>
        <fullName evidence="11">Probable nicotinate-nucleotide adenylyltransferase</fullName>
        <ecNumber evidence="11">2.7.7.18</ecNumber>
    </recommendedName>
    <alternativeName>
        <fullName evidence="11">Deamido-NAD(+) diphosphorylase</fullName>
    </alternativeName>
    <alternativeName>
        <fullName evidence="11">Deamido-NAD(+) pyrophosphorylase</fullName>
    </alternativeName>
    <alternativeName>
        <fullName evidence="11">Nicotinate mononucleotide adenylyltransferase</fullName>
        <shortName evidence="11">NaMN adenylyltransferase</shortName>
    </alternativeName>
</protein>
<evidence type="ECO:0000256" key="3">
    <source>
        <dbReference type="ARBA" id="ARBA00009014"/>
    </source>
</evidence>
<dbReference type="Proteomes" id="UP000886740">
    <property type="component" value="Unassembled WGS sequence"/>
</dbReference>
<evidence type="ECO:0000256" key="8">
    <source>
        <dbReference type="ARBA" id="ARBA00022840"/>
    </source>
</evidence>
<keyword evidence="4 11" id="KW-0662">Pyridine nucleotide biosynthesis</keyword>
<dbReference type="HAMAP" id="MF_00244">
    <property type="entry name" value="NaMN_adenylyltr"/>
    <property type="match status" value="1"/>
</dbReference>
<evidence type="ECO:0000256" key="2">
    <source>
        <dbReference type="ARBA" id="ARBA00005019"/>
    </source>
</evidence>
<dbReference type="CDD" id="cd02165">
    <property type="entry name" value="NMNAT"/>
    <property type="match status" value="1"/>
</dbReference>
<evidence type="ECO:0000256" key="6">
    <source>
        <dbReference type="ARBA" id="ARBA00022695"/>
    </source>
</evidence>
<dbReference type="NCBIfam" id="TIGR00125">
    <property type="entry name" value="cyt_tran_rel"/>
    <property type="match status" value="1"/>
</dbReference>
<comment type="catalytic activity">
    <reaction evidence="10 11">
        <text>nicotinate beta-D-ribonucleotide + ATP + H(+) = deamido-NAD(+) + diphosphate</text>
        <dbReference type="Rhea" id="RHEA:22860"/>
        <dbReference type="ChEBI" id="CHEBI:15378"/>
        <dbReference type="ChEBI" id="CHEBI:30616"/>
        <dbReference type="ChEBI" id="CHEBI:33019"/>
        <dbReference type="ChEBI" id="CHEBI:57502"/>
        <dbReference type="ChEBI" id="CHEBI:58437"/>
        <dbReference type="EC" id="2.7.7.18"/>
    </reaction>
</comment>
<keyword evidence="9 11" id="KW-0520">NAD</keyword>
<keyword evidence="5 11" id="KW-0808">Transferase</keyword>
<dbReference type="GO" id="GO:0005524">
    <property type="term" value="F:ATP binding"/>
    <property type="evidence" value="ECO:0007669"/>
    <property type="project" value="UniProtKB-KW"/>
</dbReference>
<evidence type="ECO:0000256" key="10">
    <source>
        <dbReference type="ARBA" id="ARBA00048721"/>
    </source>
</evidence>
<keyword evidence="7 11" id="KW-0547">Nucleotide-binding</keyword>
<reference evidence="13" key="2">
    <citation type="submission" date="2021-04" db="EMBL/GenBank/DDBJ databases">
        <authorList>
            <person name="Gilroy R."/>
        </authorList>
    </citation>
    <scope>NUCLEOTIDE SEQUENCE</scope>
    <source>
        <strain evidence="13">ChiGjej6B6-14162</strain>
    </source>
</reference>
<keyword evidence="6 11" id="KW-0548">Nucleotidyltransferase</keyword>
<comment type="function">
    <text evidence="1 11">Catalyzes the reversible adenylation of nicotinate mononucleotide (NaMN) to nicotinic acid adenine dinucleotide (NaAD).</text>
</comment>
<dbReference type="Gene3D" id="3.40.50.620">
    <property type="entry name" value="HUPs"/>
    <property type="match status" value="1"/>
</dbReference>
<feature type="domain" description="Cytidyltransferase-like" evidence="12">
    <location>
        <begin position="8"/>
        <end position="165"/>
    </location>
</feature>
<evidence type="ECO:0000313" key="13">
    <source>
        <dbReference type="EMBL" id="HIX75101.1"/>
    </source>
</evidence>
<evidence type="ECO:0000313" key="14">
    <source>
        <dbReference type="Proteomes" id="UP000886740"/>
    </source>
</evidence>
<keyword evidence="8 11" id="KW-0067">ATP-binding</keyword>
<dbReference type="EMBL" id="DXEL01000058">
    <property type="protein sequence ID" value="HIX75101.1"/>
    <property type="molecule type" value="Genomic_DNA"/>
</dbReference>
<dbReference type="SUPFAM" id="SSF52374">
    <property type="entry name" value="Nucleotidylyl transferase"/>
    <property type="match status" value="1"/>
</dbReference>
<name>A0A9D2BGA1_9BACT</name>
<evidence type="ECO:0000256" key="11">
    <source>
        <dbReference type="HAMAP-Rule" id="MF_00244"/>
    </source>
</evidence>
<evidence type="ECO:0000259" key="12">
    <source>
        <dbReference type="Pfam" id="PF01467"/>
    </source>
</evidence>
<dbReference type="Pfam" id="PF01467">
    <property type="entry name" value="CTP_transf_like"/>
    <property type="match status" value="1"/>
</dbReference>
<dbReference type="GO" id="GO:0009435">
    <property type="term" value="P:NAD+ biosynthetic process"/>
    <property type="evidence" value="ECO:0007669"/>
    <property type="project" value="UniProtKB-UniRule"/>
</dbReference>
<reference evidence="13" key="1">
    <citation type="journal article" date="2021" name="PeerJ">
        <title>Extensive microbial diversity within the chicken gut microbiome revealed by metagenomics and culture.</title>
        <authorList>
            <person name="Gilroy R."/>
            <person name="Ravi A."/>
            <person name="Getino M."/>
            <person name="Pursley I."/>
            <person name="Horton D.L."/>
            <person name="Alikhan N.F."/>
            <person name="Baker D."/>
            <person name="Gharbi K."/>
            <person name="Hall N."/>
            <person name="Watson M."/>
            <person name="Adriaenssens E.M."/>
            <person name="Foster-Nyarko E."/>
            <person name="Jarju S."/>
            <person name="Secka A."/>
            <person name="Antonio M."/>
            <person name="Oren A."/>
            <person name="Chaudhuri R.R."/>
            <person name="La Ragione R."/>
            <person name="Hildebrand F."/>
            <person name="Pallen M.J."/>
        </authorList>
    </citation>
    <scope>NUCLEOTIDE SEQUENCE</scope>
    <source>
        <strain evidence="13">ChiGjej6B6-14162</strain>
    </source>
</reference>
<evidence type="ECO:0000256" key="7">
    <source>
        <dbReference type="ARBA" id="ARBA00022741"/>
    </source>
</evidence>
<evidence type="ECO:0000256" key="4">
    <source>
        <dbReference type="ARBA" id="ARBA00022642"/>
    </source>
</evidence>
<comment type="caution">
    <text evidence="13">The sequence shown here is derived from an EMBL/GenBank/DDBJ whole genome shotgun (WGS) entry which is preliminary data.</text>
</comment>
<evidence type="ECO:0000256" key="9">
    <source>
        <dbReference type="ARBA" id="ARBA00023027"/>
    </source>
</evidence>
<organism evidence="13 14">
    <name type="scientific">Candidatus Parabacteroides intestinipullorum</name>
    <dbReference type="NCBI Taxonomy" id="2838723"/>
    <lineage>
        <taxon>Bacteria</taxon>
        <taxon>Pseudomonadati</taxon>
        <taxon>Bacteroidota</taxon>
        <taxon>Bacteroidia</taxon>
        <taxon>Bacteroidales</taxon>
        <taxon>Tannerellaceae</taxon>
        <taxon>Parabacteroides</taxon>
    </lineage>
</organism>
<dbReference type="AlphaFoldDB" id="A0A9D2BGA1"/>
<sequence>MGKMKTGIYSGSFNPIHIGHLALANWLCEFGGLDELWFMVTPHNPIKVRAQLIDDRLRLEMVAAAIGDYPKFKVSDFEFQLPQPTYTIDTLRALANTYPEREFHLVMGSDNWQIINRWKEHERLLNDYHIIVYPRLGYPVGEISRSNIVAVNAPIIEISSTMIREACREGRDVRFLLPEKVRPYLFGPTRKIDLQPNLSK</sequence>
<dbReference type="InterPro" id="IPR005248">
    <property type="entry name" value="NadD/NMNAT"/>
</dbReference>
<dbReference type="PANTHER" id="PTHR39321:SF3">
    <property type="entry name" value="PHOSPHOPANTETHEINE ADENYLYLTRANSFERASE"/>
    <property type="match status" value="1"/>
</dbReference>
<evidence type="ECO:0000256" key="5">
    <source>
        <dbReference type="ARBA" id="ARBA00022679"/>
    </source>
</evidence>
<accession>A0A9D2BGA1</accession>
<evidence type="ECO:0000256" key="1">
    <source>
        <dbReference type="ARBA" id="ARBA00002324"/>
    </source>
</evidence>
<dbReference type="PANTHER" id="PTHR39321">
    <property type="entry name" value="NICOTINATE-NUCLEOTIDE ADENYLYLTRANSFERASE-RELATED"/>
    <property type="match status" value="1"/>
</dbReference>
<comment type="pathway">
    <text evidence="2 11">Cofactor biosynthesis; NAD(+) biosynthesis; deamido-NAD(+) from nicotinate D-ribonucleotide: step 1/1.</text>
</comment>
<dbReference type="EC" id="2.7.7.18" evidence="11"/>
<dbReference type="NCBIfam" id="TIGR00482">
    <property type="entry name" value="nicotinate (nicotinamide) nucleotide adenylyltransferase"/>
    <property type="match status" value="1"/>
</dbReference>
<dbReference type="InterPro" id="IPR014729">
    <property type="entry name" value="Rossmann-like_a/b/a_fold"/>
</dbReference>
<dbReference type="InterPro" id="IPR004821">
    <property type="entry name" value="Cyt_trans-like"/>
</dbReference>
<comment type="similarity">
    <text evidence="3 11">Belongs to the NadD family.</text>
</comment>
<dbReference type="GO" id="GO:0004515">
    <property type="term" value="F:nicotinate-nucleotide adenylyltransferase activity"/>
    <property type="evidence" value="ECO:0007669"/>
    <property type="project" value="UniProtKB-UniRule"/>
</dbReference>
<gene>
    <name evidence="11" type="primary">nadD</name>
    <name evidence="13" type="ORF">H9977_08745</name>
</gene>
<proteinExistence type="inferred from homology"/>